<evidence type="ECO:0000256" key="1">
    <source>
        <dbReference type="ARBA" id="ARBA00004651"/>
    </source>
</evidence>
<feature type="transmembrane region" description="Helical" evidence="14">
    <location>
        <begin position="484"/>
        <end position="506"/>
    </location>
</feature>
<dbReference type="AlphaFoldDB" id="A0A7V0N2J8"/>
<dbReference type="Pfam" id="PF07670">
    <property type="entry name" value="Gate"/>
    <property type="match status" value="2"/>
</dbReference>
<dbReference type="PANTHER" id="PTHR43185">
    <property type="entry name" value="FERROUS IRON TRANSPORT PROTEIN B"/>
    <property type="match status" value="1"/>
</dbReference>
<gene>
    <name evidence="18" type="primary">feoB</name>
    <name evidence="18" type="ORF">ENG47_06920</name>
</gene>
<comment type="similarity">
    <text evidence="14">Belongs to the TRAFAC class TrmE-Era-EngA-EngB-Septin-like GTPase superfamily. FeoB GTPase (TC 9.A.8) family.</text>
</comment>
<evidence type="ECO:0000259" key="16">
    <source>
        <dbReference type="Pfam" id="PF07670"/>
    </source>
</evidence>
<reference evidence="18" key="1">
    <citation type="journal article" date="2020" name="mSystems">
        <title>Genome- and Community-Level Interaction Insights into Carbon Utilization and Element Cycling Functions of Hydrothermarchaeota in Hydrothermal Sediment.</title>
        <authorList>
            <person name="Zhou Z."/>
            <person name="Liu Y."/>
            <person name="Xu W."/>
            <person name="Pan J."/>
            <person name="Luo Z.H."/>
            <person name="Li M."/>
        </authorList>
    </citation>
    <scope>NUCLEOTIDE SEQUENCE [LARGE SCALE GENOMIC DNA]</scope>
    <source>
        <strain evidence="18">HyVt-219</strain>
    </source>
</reference>
<evidence type="ECO:0000256" key="3">
    <source>
        <dbReference type="ARBA" id="ARBA00022475"/>
    </source>
</evidence>
<dbReference type="InterPro" id="IPR050860">
    <property type="entry name" value="FeoB_GTPase"/>
</dbReference>
<accession>A0A7V0N2J8</accession>
<evidence type="ECO:0000256" key="2">
    <source>
        <dbReference type="ARBA" id="ARBA00022448"/>
    </source>
</evidence>
<feature type="transmembrane region" description="Helical" evidence="14">
    <location>
        <begin position="512"/>
        <end position="534"/>
    </location>
</feature>
<feature type="transmembrane region" description="Helical" evidence="14">
    <location>
        <begin position="299"/>
        <end position="325"/>
    </location>
</feature>
<feature type="transmembrane region" description="Helical" evidence="14">
    <location>
        <begin position="265"/>
        <end position="287"/>
    </location>
</feature>
<evidence type="ECO:0000256" key="13">
    <source>
        <dbReference type="NCBIfam" id="TIGR00437"/>
    </source>
</evidence>
<feature type="domain" description="Nucleoside transporter/FeoB GTPase Gate" evidence="16">
    <location>
        <begin position="390"/>
        <end position="512"/>
    </location>
</feature>
<keyword evidence="2 14" id="KW-0813">Transport</keyword>
<evidence type="ECO:0000256" key="14">
    <source>
        <dbReference type="RuleBase" id="RU362098"/>
    </source>
</evidence>
<evidence type="ECO:0000256" key="7">
    <source>
        <dbReference type="ARBA" id="ARBA00022989"/>
    </source>
</evidence>
<keyword evidence="4 14" id="KW-0410">Iron transport</keyword>
<organism evidence="18">
    <name type="scientific">Aerophobetes bacterium</name>
    <dbReference type="NCBI Taxonomy" id="2030807"/>
    <lineage>
        <taxon>Bacteria</taxon>
        <taxon>Candidatus Aerophobota</taxon>
    </lineage>
</organism>
<protein>
    <recommendedName>
        <fullName evidence="12 13">Ferrous iron transport protein B</fullName>
    </recommendedName>
</protein>
<comment type="subcellular location">
    <subcellularLocation>
        <location evidence="14">Cell inner membrane</location>
        <topology evidence="14">Multi-pass membrane protein</topology>
    </subcellularLocation>
    <subcellularLocation>
        <location evidence="1">Cell membrane</location>
        <topology evidence="1">Multi-pass membrane protein</topology>
    </subcellularLocation>
</comment>
<evidence type="ECO:0000256" key="12">
    <source>
        <dbReference type="ARBA" id="ARBA00031200"/>
    </source>
</evidence>
<sequence length="541" mass="59969">EKLSRILNVKVVETIAHKGKGIDEIKKIAIDEAKNKKPGEFKIDYGKDIEQVIDKLTRFLKERKISVNYPLRWLVIKLLEKDAEVVQTIKALSEGKIILNEVEQNISKLEKHLGYDLETALVERRYGYLKGLVGECTSRHYTFKERLNISDKIDRVVTNKFIGIPLFLALMWLTFQLVFTIGGPLADLIDTFFGWTAQVVSKELISIGAPEWLISLISDGIISGVGSVLVFLPNILLLFLAISILEDSGYMARAAFVMDRLMHALGLHGKSFIPLVLGFGCNIPGIMATRTLESEKDRILTILVNPLMSCSARLPIYILFAGVFFPRNQGLVVFSLYLMGIVLAVAVARIFKSIFFKHKVAPLIMELPPYRLPQIKSVLIHMWERGSLFLKKAGGIILAGVIVVWFLSSVPFGVEYASQQSLIGRIGSLLAPLLSPAGFGFWQAAVALGFGILAKEIVVGTLGTVYGAEGAGLKGAILQHFTALSAYSFMVMSLIYIPCIASIAVIKRETNWKWALLAVGYSLILGWVMAVIIYQIGKFFV</sequence>
<dbReference type="PANTHER" id="PTHR43185:SF1">
    <property type="entry name" value="FE(2+) TRANSPORTER FEOB"/>
    <property type="match status" value="1"/>
</dbReference>
<dbReference type="Pfam" id="PF07664">
    <property type="entry name" value="FeoB_C"/>
    <property type="match status" value="1"/>
</dbReference>
<evidence type="ECO:0000313" key="18">
    <source>
        <dbReference type="EMBL" id="HDN85466.1"/>
    </source>
</evidence>
<dbReference type="Pfam" id="PF17910">
    <property type="entry name" value="FeoB_Cyto"/>
    <property type="match status" value="1"/>
</dbReference>
<feature type="domain" description="Nucleoside transporter/FeoB GTPase Gate" evidence="16">
    <location>
        <begin position="228"/>
        <end position="323"/>
    </location>
</feature>
<evidence type="ECO:0000256" key="8">
    <source>
        <dbReference type="ARBA" id="ARBA00023004"/>
    </source>
</evidence>
<dbReference type="InterPro" id="IPR011642">
    <property type="entry name" value="Gate_dom"/>
</dbReference>
<dbReference type="GO" id="GO:0005525">
    <property type="term" value="F:GTP binding"/>
    <property type="evidence" value="ECO:0007669"/>
    <property type="project" value="UniProtKB-KW"/>
</dbReference>
<feature type="transmembrane region" description="Helical" evidence="14">
    <location>
        <begin position="434"/>
        <end position="454"/>
    </location>
</feature>
<dbReference type="GO" id="GO:0015093">
    <property type="term" value="F:ferrous iron transmembrane transporter activity"/>
    <property type="evidence" value="ECO:0007669"/>
    <property type="project" value="UniProtKB-UniRule"/>
</dbReference>
<feature type="domain" description="FeoB cytosolic helical" evidence="17">
    <location>
        <begin position="45"/>
        <end position="137"/>
    </location>
</feature>
<dbReference type="GO" id="GO:0005886">
    <property type="term" value="C:plasma membrane"/>
    <property type="evidence" value="ECO:0007669"/>
    <property type="project" value="UniProtKB-SubCell"/>
</dbReference>
<keyword evidence="10 14" id="KW-0342">GTP-binding</keyword>
<feature type="non-terminal residue" evidence="18">
    <location>
        <position position="1"/>
    </location>
</feature>
<dbReference type="EMBL" id="DRBC01000421">
    <property type="protein sequence ID" value="HDN85466.1"/>
    <property type="molecule type" value="Genomic_DNA"/>
</dbReference>
<proteinExistence type="inferred from homology"/>
<keyword evidence="11 14" id="KW-0472">Membrane</keyword>
<evidence type="ECO:0000259" key="15">
    <source>
        <dbReference type="Pfam" id="PF07664"/>
    </source>
</evidence>
<evidence type="ECO:0000256" key="5">
    <source>
        <dbReference type="ARBA" id="ARBA00022692"/>
    </source>
</evidence>
<dbReference type="NCBIfam" id="TIGR00437">
    <property type="entry name" value="feoB"/>
    <property type="match status" value="1"/>
</dbReference>
<feature type="domain" description="Ferrous iron transport protein B C-terminal" evidence="15">
    <location>
        <begin position="333"/>
        <end position="385"/>
    </location>
</feature>
<keyword evidence="6" id="KW-0547">Nucleotide-binding</keyword>
<feature type="transmembrane region" description="Helical" evidence="14">
    <location>
        <begin position="221"/>
        <end position="245"/>
    </location>
</feature>
<evidence type="ECO:0000259" key="17">
    <source>
        <dbReference type="Pfam" id="PF17910"/>
    </source>
</evidence>
<evidence type="ECO:0000256" key="4">
    <source>
        <dbReference type="ARBA" id="ARBA00022496"/>
    </source>
</evidence>
<feature type="transmembrane region" description="Helical" evidence="14">
    <location>
        <begin position="393"/>
        <end position="414"/>
    </location>
</feature>
<dbReference type="InterPro" id="IPR011640">
    <property type="entry name" value="Fe2_transport_prot_B_C"/>
</dbReference>
<dbReference type="Gene3D" id="1.10.287.1770">
    <property type="match status" value="1"/>
</dbReference>
<dbReference type="Proteomes" id="UP000885660">
    <property type="component" value="Unassembled WGS sequence"/>
</dbReference>
<keyword evidence="3" id="KW-1003">Cell membrane</keyword>
<comment type="function">
    <text evidence="14">Probable transporter of a GTP-driven Fe(2+) uptake system.</text>
</comment>
<keyword evidence="8 14" id="KW-0408">Iron</keyword>
<feature type="transmembrane region" description="Helical" evidence="14">
    <location>
        <begin position="161"/>
        <end position="186"/>
    </location>
</feature>
<dbReference type="InterPro" id="IPR041069">
    <property type="entry name" value="FeoB_Cyto"/>
</dbReference>
<keyword evidence="7 14" id="KW-1133">Transmembrane helix</keyword>
<feature type="transmembrane region" description="Helical" evidence="14">
    <location>
        <begin position="331"/>
        <end position="351"/>
    </location>
</feature>
<keyword evidence="5 14" id="KW-0812">Transmembrane</keyword>
<dbReference type="InterPro" id="IPR003373">
    <property type="entry name" value="Fe2_transport_prot-B"/>
</dbReference>
<name>A0A7V0N2J8_UNCAE</name>
<evidence type="ECO:0000256" key="9">
    <source>
        <dbReference type="ARBA" id="ARBA00023065"/>
    </source>
</evidence>
<evidence type="ECO:0000256" key="11">
    <source>
        <dbReference type="ARBA" id="ARBA00023136"/>
    </source>
</evidence>
<comment type="caution">
    <text evidence="18">The sequence shown here is derived from an EMBL/GenBank/DDBJ whole genome shotgun (WGS) entry which is preliminary data.</text>
</comment>
<evidence type="ECO:0000256" key="10">
    <source>
        <dbReference type="ARBA" id="ARBA00023134"/>
    </source>
</evidence>
<keyword evidence="9" id="KW-0406">Ion transport</keyword>
<evidence type="ECO:0000256" key="6">
    <source>
        <dbReference type="ARBA" id="ARBA00022741"/>
    </source>
</evidence>